<dbReference type="Proteomes" id="UP001270004">
    <property type="component" value="Unassembled WGS sequence"/>
</dbReference>
<feature type="region of interest" description="Disordered" evidence="1">
    <location>
        <begin position="31"/>
        <end position="52"/>
    </location>
</feature>
<name>A0AAW9DII8_STRSU</name>
<dbReference type="EMBL" id="JAWWZK010000039">
    <property type="protein sequence ID" value="MDX5038738.1"/>
    <property type="molecule type" value="Genomic_DNA"/>
</dbReference>
<dbReference type="InterPro" id="IPR053842">
    <property type="entry name" value="NikA-like"/>
</dbReference>
<feature type="non-terminal residue" evidence="2">
    <location>
        <position position="1"/>
    </location>
</feature>
<sequence>LSKSASQYNWDRAKNFKNSNCGYKCYACQMKGGRSGRSQNEQKGTEKMEERTERSRPILKRFFVNEEENQDIKARMRAVGLKNFSNYARLMALTGKVVVVNFDGLTELRKEINAIGVNVNQIAKVANTDEQVSTEQVITLLNEMKRIEELLADISDKNIMKVGKYDGLHESASD</sequence>
<evidence type="ECO:0000256" key="1">
    <source>
        <dbReference type="SAM" id="MobiDB-lite"/>
    </source>
</evidence>
<gene>
    <name evidence="2" type="primary">mobC</name>
    <name evidence="2" type="ORF">SHY70_10720</name>
</gene>
<dbReference type="Pfam" id="PF21983">
    <property type="entry name" value="NikA-like"/>
    <property type="match status" value="1"/>
</dbReference>
<reference evidence="2" key="1">
    <citation type="submission" date="2023-11" db="EMBL/GenBank/DDBJ databases">
        <title>Antimicrobial resistance in invasive Streptococcus suis isolated in Spain and the associated genetic mechanisms.</title>
        <authorList>
            <person name="Uruen C."/>
            <person name="Arenas J.A."/>
        </authorList>
    </citation>
    <scope>NUCLEOTIDE SEQUENCE</scope>
    <source>
        <strain evidence="2">Ss_70</strain>
    </source>
</reference>
<dbReference type="RefSeq" id="WP_319444346.1">
    <property type="nucleotide sequence ID" value="NZ_JAWWZK010000039.1"/>
</dbReference>
<evidence type="ECO:0000313" key="3">
    <source>
        <dbReference type="Proteomes" id="UP001270004"/>
    </source>
</evidence>
<accession>A0AAW9DII8</accession>
<protein>
    <submittedName>
        <fullName evidence="2">Plasmid mobilization relaxosome protein MobC</fullName>
    </submittedName>
</protein>
<comment type="caution">
    <text evidence="2">The sequence shown here is derived from an EMBL/GenBank/DDBJ whole genome shotgun (WGS) entry which is preliminary data.</text>
</comment>
<proteinExistence type="predicted"/>
<evidence type="ECO:0000313" key="2">
    <source>
        <dbReference type="EMBL" id="MDX5038738.1"/>
    </source>
</evidence>
<organism evidence="2 3">
    <name type="scientific">Streptococcus suis</name>
    <dbReference type="NCBI Taxonomy" id="1307"/>
    <lineage>
        <taxon>Bacteria</taxon>
        <taxon>Bacillati</taxon>
        <taxon>Bacillota</taxon>
        <taxon>Bacilli</taxon>
        <taxon>Lactobacillales</taxon>
        <taxon>Streptococcaceae</taxon>
        <taxon>Streptococcus</taxon>
    </lineage>
</organism>
<dbReference type="AlphaFoldDB" id="A0AAW9DII8"/>
<feature type="compositionally biased region" description="Basic and acidic residues" evidence="1">
    <location>
        <begin position="43"/>
        <end position="52"/>
    </location>
</feature>